<evidence type="ECO:0000256" key="1">
    <source>
        <dbReference type="SAM" id="MobiDB-lite"/>
    </source>
</evidence>
<evidence type="ECO:0000259" key="2">
    <source>
        <dbReference type="Pfam" id="PF02625"/>
    </source>
</evidence>
<accession>A0ABU1J0V0</accession>
<dbReference type="PANTHER" id="PTHR30388:SF6">
    <property type="entry name" value="XANTHINE DEHYDROGENASE SUBUNIT A-RELATED"/>
    <property type="match status" value="1"/>
</dbReference>
<evidence type="ECO:0000313" key="5">
    <source>
        <dbReference type="Proteomes" id="UP001185028"/>
    </source>
</evidence>
<comment type="caution">
    <text evidence="4">The sequence shown here is derived from an EMBL/GenBank/DDBJ whole genome shotgun (WGS) entry which is preliminary data.</text>
</comment>
<organism evidence="4 5">
    <name type="scientific">Paenibacillus hunanensis</name>
    <dbReference type="NCBI Taxonomy" id="539262"/>
    <lineage>
        <taxon>Bacteria</taxon>
        <taxon>Bacillati</taxon>
        <taxon>Bacillota</taxon>
        <taxon>Bacilli</taxon>
        <taxon>Bacillales</taxon>
        <taxon>Paenibacillaceae</taxon>
        <taxon>Paenibacillus</taxon>
    </lineage>
</organism>
<sequence>MDMKDLCEAVLREDKQHIRTVLATVVHVEGHAYRKEGVSMLLTEDGRHYGTISPGCLEDDLCARVEQAWDSERVCIVEYDMRPKDDLSWGENIGCGGLLHILLEPIRDELRGLLNTMYEQLHAGEVVRLTRQFRRAGERVHYSLVTGYQATTEVTPPHSSTDHTHSLVLAHHEAMSLSDATHASEVEAESIFIRTYRPKPRLILIGAGDDAQLVHTLARAAGFEVVIGDWRTALCTPERFPGAQCVTGFPQELYEQIRPGQGDYVLLMSHNFPREREWIELLQDCPYTYLGIMGSSQRTRRLLDGLPEYPNLHSPVGLSIGADGPDEIAISIAAELIAVKRGKSQQNREVTRHEHRRTGTCSR</sequence>
<gene>
    <name evidence="4" type="ORF">JOC58_003024</name>
</gene>
<dbReference type="RefSeq" id="WP_188776574.1">
    <property type="nucleotide sequence ID" value="NZ_BMMB01000007.1"/>
</dbReference>
<protein>
    <submittedName>
        <fullName evidence="4">Xanthine dehydrogenase accessory factor</fullName>
    </submittedName>
</protein>
<evidence type="ECO:0000313" key="4">
    <source>
        <dbReference type="EMBL" id="MDR6245125.1"/>
    </source>
</evidence>
<feature type="domain" description="XdhC Rossmann" evidence="3">
    <location>
        <begin position="202"/>
        <end position="336"/>
    </location>
</feature>
<proteinExistence type="predicted"/>
<dbReference type="PANTHER" id="PTHR30388">
    <property type="entry name" value="ALDEHYDE OXIDOREDUCTASE MOLYBDENUM COFACTOR ASSEMBLY PROTEIN"/>
    <property type="match status" value="1"/>
</dbReference>
<keyword evidence="5" id="KW-1185">Reference proteome</keyword>
<feature type="region of interest" description="Disordered" evidence="1">
    <location>
        <begin position="343"/>
        <end position="363"/>
    </location>
</feature>
<dbReference type="Gene3D" id="3.40.50.720">
    <property type="entry name" value="NAD(P)-binding Rossmann-like Domain"/>
    <property type="match status" value="1"/>
</dbReference>
<dbReference type="InterPro" id="IPR003777">
    <property type="entry name" value="XdhC_CoxI"/>
</dbReference>
<dbReference type="Pfam" id="PF13478">
    <property type="entry name" value="XdhC_C"/>
    <property type="match status" value="1"/>
</dbReference>
<reference evidence="4 5" key="1">
    <citation type="submission" date="2023-07" db="EMBL/GenBank/DDBJ databases">
        <title>Genomic Encyclopedia of Type Strains, Phase IV (KMG-IV): sequencing the most valuable type-strain genomes for metagenomic binning, comparative biology and taxonomic classification.</title>
        <authorList>
            <person name="Goeker M."/>
        </authorList>
    </citation>
    <scope>NUCLEOTIDE SEQUENCE [LARGE SCALE GENOMIC DNA]</scope>
    <source>
        <strain evidence="4 5">DSM 22170</strain>
    </source>
</reference>
<evidence type="ECO:0000259" key="3">
    <source>
        <dbReference type="Pfam" id="PF13478"/>
    </source>
</evidence>
<dbReference type="InterPro" id="IPR027051">
    <property type="entry name" value="XdhC_Rossmann_dom"/>
</dbReference>
<feature type="compositionally biased region" description="Basic residues" evidence="1">
    <location>
        <begin position="353"/>
        <end position="363"/>
    </location>
</feature>
<dbReference type="Pfam" id="PF02625">
    <property type="entry name" value="XdhC_CoxI"/>
    <property type="match status" value="1"/>
</dbReference>
<dbReference type="EMBL" id="JAVDQH010000012">
    <property type="protein sequence ID" value="MDR6245125.1"/>
    <property type="molecule type" value="Genomic_DNA"/>
</dbReference>
<dbReference type="InterPro" id="IPR052698">
    <property type="entry name" value="MoCofactor_Util/Proc"/>
</dbReference>
<dbReference type="Proteomes" id="UP001185028">
    <property type="component" value="Unassembled WGS sequence"/>
</dbReference>
<feature type="domain" description="XdhC- CoxI" evidence="2">
    <location>
        <begin position="16"/>
        <end position="80"/>
    </location>
</feature>
<name>A0ABU1J0V0_9BACL</name>